<dbReference type="EMBL" id="JANBVO010000006">
    <property type="protein sequence ID" value="KAJ9151178.1"/>
    <property type="molecule type" value="Genomic_DNA"/>
</dbReference>
<dbReference type="FunFam" id="3.40.50.300:FF:000204">
    <property type="entry name" value="Translation elongation factor Tu"/>
    <property type="match status" value="1"/>
</dbReference>
<dbReference type="GO" id="GO:0005525">
    <property type="term" value="F:GTP binding"/>
    <property type="evidence" value="ECO:0007669"/>
    <property type="project" value="UniProtKB-KW"/>
</dbReference>
<feature type="domain" description="Tr-type G" evidence="14">
    <location>
        <begin position="260"/>
        <end position="480"/>
    </location>
</feature>
<dbReference type="InterPro" id="IPR004161">
    <property type="entry name" value="EFTu-like_2"/>
</dbReference>
<evidence type="ECO:0000256" key="10">
    <source>
        <dbReference type="ARBA" id="ARBA00049117"/>
    </source>
</evidence>
<feature type="compositionally biased region" description="Basic and acidic residues" evidence="13">
    <location>
        <begin position="139"/>
        <end position="153"/>
    </location>
</feature>
<evidence type="ECO:0000259" key="14">
    <source>
        <dbReference type="PROSITE" id="PS51722"/>
    </source>
</evidence>
<dbReference type="PROSITE" id="PS00301">
    <property type="entry name" value="G_TR_1"/>
    <property type="match status" value="1"/>
</dbReference>
<dbReference type="GO" id="GO:0006417">
    <property type="term" value="P:regulation of translation"/>
    <property type="evidence" value="ECO:0007669"/>
    <property type="project" value="UniProtKB-KW"/>
</dbReference>
<dbReference type="InterPro" id="IPR015033">
    <property type="entry name" value="HBS1-like_N"/>
</dbReference>
<evidence type="ECO:0000256" key="11">
    <source>
        <dbReference type="ARBA" id="ARBA00063537"/>
    </source>
</evidence>
<evidence type="ECO:0000256" key="4">
    <source>
        <dbReference type="ARBA" id="ARBA00022490"/>
    </source>
</evidence>
<comment type="subcellular location">
    <subcellularLocation>
        <location evidence="1">Cytoplasm</location>
    </subcellularLocation>
</comment>
<dbReference type="InterPro" id="IPR054696">
    <property type="entry name" value="GTP-eEF1A_C"/>
</dbReference>
<dbReference type="InterPro" id="IPR027417">
    <property type="entry name" value="P-loop_NTPase"/>
</dbReference>
<feature type="region of interest" description="Disordered" evidence="13">
    <location>
        <begin position="205"/>
        <end position="235"/>
    </location>
</feature>
<dbReference type="Pfam" id="PF03144">
    <property type="entry name" value="GTP_EFTU_D2"/>
    <property type="match status" value="1"/>
</dbReference>
<feature type="region of interest" description="Disordered" evidence="13">
    <location>
        <begin position="98"/>
        <end position="177"/>
    </location>
</feature>
<dbReference type="FunFam" id="2.40.30.10:FF:000020">
    <property type="entry name" value="Translation elongation factor EF-1"/>
    <property type="match status" value="1"/>
</dbReference>
<dbReference type="InterPro" id="IPR009000">
    <property type="entry name" value="Transl_B-barrel_sf"/>
</dbReference>
<dbReference type="Pfam" id="PF08938">
    <property type="entry name" value="HBS1_N"/>
    <property type="match status" value="1"/>
</dbReference>
<dbReference type="FunFam" id="2.40.30.10:FF:000070">
    <property type="entry name" value="Translation elongation factor EF-1 subunit"/>
    <property type="match status" value="1"/>
</dbReference>
<dbReference type="GO" id="GO:0003746">
    <property type="term" value="F:translation elongation factor activity"/>
    <property type="evidence" value="ECO:0007669"/>
    <property type="project" value="UniProtKB-KW"/>
</dbReference>
<keyword evidence="16" id="KW-1185">Reference proteome</keyword>
<keyword evidence="5" id="KW-0547">Nucleotide-binding</keyword>
<dbReference type="GO" id="GO:0005829">
    <property type="term" value="C:cytosol"/>
    <property type="evidence" value="ECO:0007669"/>
    <property type="project" value="GOC"/>
</dbReference>
<dbReference type="PRINTS" id="PR00315">
    <property type="entry name" value="ELONGATNFCT"/>
</dbReference>
<feature type="compositionally biased region" description="Acidic residues" evidence="13">
    <location>
        <begin position="12"/>
        <end position="35"/>
    </location>
</feature>
<dbReference type="GO" id="GO:0003924">
    <property type="term" value="F:GTPase activity"/>
    <property type="evidence" value="ECO:0007669"/>
    <property type="project" value="InterPro"/>
</dbReference>
<dbReference type="SUPFAM" id="SSF50447">
    <property type="entry name" value="Translation proteins"/>
    <property type="match status" value="1"/>
</dbReference>
<evidence type="ECO:0000313" key="16">
    <source>
        <dbReference type="Proteomes" id="UP001174694"/>
    </source>
</evidence>
<accession>A0AA38RZD9</accession>
<feature type="compositionally biased region" description="Basic and acidic residues" evidence="13">
    <location>
        <begin position="160"/>
        <end position="173"/>
    </location>
</feature>
<keyword evidence="6" id="KW-0378">Hydrolase</keyword>
<dbReference type="PANTHER" id="PTHR23115">
    <property type="entry name" value="TRANSLATION FACTOR"/>
    <property type="match status" value="1"/>
</dbReference>
<evidence type="ECO:0000256" key="2">
    <source>
        <dbReference type="ARBA" id="ARBA00007249"/>
    </source>
</evidence>
<evidence type="ECO:0000256" key="12">
    <source>
        <dbReference type="ARBA" id="ARBA00074866"/>
    </source>
</evidence>
<evidence type="ECO:0000256" key="3">
    <source>
        <dbReference type="ARBA" id="ARBA00013870"/>
    </source>
</evidence>
<feature type="region of interest" description="Disordered" evidence="13">
    <location>
        <begin position="1"/>
        <end position="58"/>
    </location>
</feature>
<dbReference type="Pfam" id="PF22594">
    <property type="entry name" value="GTP-eEF1A_C"/>
    <property type="match status" value="1"/>
</dbReference>
<dbReference type="InterPro" id="IPR050100">
    <property type="entry name" value="TRAFAC_GTPase_members"/>
</dbReference>
<evidence type="ECO:0000313" key="15">
    <source>
        <dbReference type="EMBL" id="KAJ9151178.1"/>
    </source>
</evidence>
<evidence type="ECO:0000256" key="13">
    <source>
        <dbReference type="SAM" id="MobiDB-lite"/>
    </source>
</evidence>
<proteinExistence type="inferred from homology"/>
<evidence type="ECO:0000256" key="1">
    <source>
        <dbReference type="ARBA" id="ARBA00004496"/>
    </source>
</evidence>
<sequence length="669" mass="72679">MSRHQAFRNYDYENDLDEYEGGEYLDEEEDGDELSPEDRAQMAAATSEVKSALGPQASKVSTAQIQEALWHYYYDVDKSVAYLVNKFIDPAPPKQASAKAAKKGSESAAEADPWSVPSGLGAPPKMSKLQALAAARKKKGEEKKSEDKAKEPNQESATESLKDTTNRPTENRKSARLQFFSPPYMALNMAISDAFAKPSPDDAVLAAQSQAGKKTAPAAPKKKAGSEGVTNDMKALKVDTPLPKSKNLNVLNEFEKTKSKKSASFVVVGHVDAGKSTLMGRLLLDLNVVDQRTVDKYRKEAESIGKSSFALAWILDQRTEERSRGVTIDIATNKFETETTSFTILDAPGHRDFIPNMIAGASQADFAILVVDASKGAFEAGLKGQTKEHSLLIRSMGVSRIIVAVNKLDTVMWDKQRFDEICQQVSGFLSATGFQMKNISFVPVSGLNGDNLVKRSTDSAAAWYEGPTLIEELEHSEPMARALNKPLRMTISEVYRTPMSALTISGRIDAGSLQTGDAILVQPSGEKAYIKSLELDNQPAEWAVAGQNVVIHLTNIDPIHVRVGDIICDPAKPIQCVDTFTVKVLAFDILMPMQVDVHRGRLHSAGQIHELSALLDKVTGAVAKKKPKIVKPASVARIVVKMDSKVPLEAGQRVVLRSGGETVAAGLLE</sequence>
<dbReference type="InterPro" id="IPR009001">
    <property type="entry name" value="Transl_elong_EF1A/Init_IF2_C"/>
</dbReference>
<dbReference type="Proteomes" id="UP001174694">
    <property type="component" value="Unassembled WGS sequence"/>
</dbReference>
<evidence type="ECO:0000256" key="8">
    <source>
        <dbReference type="ARBA" id="ARBA00022917"/>
    </source>
</evidence>
<comment type="caution">
    <text evidence="15">The sequence shown here is derived from an EMBL/GenBank/DDBJ whole genome shotgun (WGS) entry which is preliminary data.</text>
</comment>
<evidence type="ECO:0000256" key="5">
    <source>
        <dbReference type="ARBA" id="ARBA00022741"/>
    </source>
</evidence>
<keyword evidence="15" id="KW-0251">Elongation factor</keyword>
<keyword evidence="8" id="KW-0648">Protein biosynthesis</keyword>
<dbReference type="CDD" id="cd16267">
    <property type="entry name" value="HBS1-like_II"/>
    <property type="match status" value="1"/>
</dbReference>
<comment type="catalytic activity">
    <reaction evidence="10">
        <text>GTP + H2O = GDP + phosphate + H(+)</text>
        <dbReference type="Rhea" id="RHEA:19669"/>
        <dbReference type="ChEBI" id="CHEBI:15377"/>
        <dbReference type="ChEBI" id="CHEBI:15378"/>
        <dbReference type="ChEBI" id="CHEBI:37565"/>
        <dbReference type="ChEBI" id="CHEBI:43474"/>
        <dbReference type="ChEBI" id="CHEBI:58189"/>
    </reaction>
    <physiologicalReaction direction="left-to-right" evidence="10">
        <dbReference type="Rhea" id="RHEA:19670"/>
    </physiologicalReaction>
</comment>
<dbReference type="SUPFAM" id="SSF52540">
    <property type="entry name" value="P-loop containing nucleoside triphosphate hydrolases"/>
    <property type="match status" value="1"/>
</dbReference>
<keyword evidence="4" id="KW-0963">Cytoplasm</keyword>
<dbReference type="GO" id="GO:1990533">
    <property type="term" value="C:Dom34-Hbs1 complex"/>
    <property type="evidence" value="ECO:0007669"/>
    <property type="project" value="UniProtKB-ARBA"/>
</dbReference>
<protein>
    <recommendedName>
        <fullName evidence="12">Elongation factor 1 alpha-like protein</fullName>
    </recommendedName>
    <alternativeName>
        <fullName evidence="3">Elongation factor 1-alpha</fullName>
    </alternativeName>
</protein>
<keyword evidence="7" id="KW-0810">Translation regulation</keyword>
<reference evidence="15" key="1">
    <citation type="submission" date="2022-07" db="EMBL/GenBank/DDBJ databases">
        <title>Fungi with potential for degradation of polypropylene.</title>
        <authorList>
            <person name="Gostincar C."/>
        </authorList>
    </citation>
    <scope>NUCLEOTIDE SEQUENCE</scope>
    <source>
        <strain evidence="15">EXF-13308</strain>
    </source>
</reference>
<dbReference type="CDD" id="cd01883">
    <property type="entry name" value="EF1_alpha"/>
    <property type="match status" value="1"/>
</dbReference>
<dbReference type="InterPro" id="IPR000795">
    <property type="entry name" value="T_Tr_GTP-bd_dom"/>
</dbReference>
<evidence type="ECO:0000256" key="7">
    <source>
        <dbReference type="ARBA" id="ARBA00022845"/>
    </source>
</evidence>
<dbReference type="Gene3D" id="3.40.50.300">
    <property type="entry name" value="P-loop containing nucleotide triphosphate hydrolases"/>
    <property type="match status" value="1"/>
</dbReference>
<evidence type="ECO:0000256" key="9">
    <source>
        <dbReference type="ARBA" id="ARBA00023134"/>
    </source>
</evidence>
<evidence type="ECO:0000256" key="6">
    <source>
        <dbReference type="ARBA" id="ARBA00022801"/>
    </source>
</evidence>
<comment type="similarity">
    <text evidence="2">Belongs to the TRAFAC class translation factor GTPase superfamily. Classic translation factor GTPase family. EF-Tu/EF-1A subfamily.</text>
</comment>
<dbReference type="InterPro" id="IPR031157">
    <property type="entry name" value="G_TR_CS"/>
</dbReference>
<organism evidence="15 16">
    <name type="scientific">Pleurostoma richardsiae</name>
    <dbReference type="NCBI Taxonomy" id="41990"/>
    <lineage>
        <taxon>Eukaryota</taxon>
        <taxon>Fungi</taxon>
        <taxon>Dikarya</taxon>
        <taxon>Ascomycota</taxon>
        <taxon>Pezizomycotina</taxon>
        <taxon>Sordariomycetes</taxon>
        <taxon>Sordariomycetidae</taxon>
        <taxon>Calosphaeriales</taxon>
        <taxon>Pleurostomataceae</taxon>
        <taxon>Pleurostoma</taxon>
    </lineage>
</organism>
<dbReference type="AlphaFoldDB" id="A0AA38RZD9"/>
<dbReference type="Pfam" id="PF00009">
    <property type="entry name" value="GTP_EFTU"/>
    <property type="match status" value="1"/>
</dbReference>
<dbReference type="SUPFAM" id="SSF50465">
    <property type="entry name" value="EF-Tu/eEF-1alpha/eIF2-gamma C-terminal domain"/>
    <property type="match status" value="1"/>
</dbReference>
<comment type="subunit">
    <text evidence="11">Component of the Dom34-Hbs1 complex, also named Pelota-HBS1L complex, composed of dom34 and hbs1.</text>
</comment>
<dbReference type="GO" id="GO:0002184">
    <property type="term" value="P:cytoplasmic translational termination"/>
    <property type="evidence" value="ECO:0007669"/>
    <property type="project" value="UniProtKB-ARBA"/>
</dbReference>
<dbReference type="Gene3D" id="2.40.30.10">
    <property type="entry name" value="Translation factors"/>
    <property type="match status" value="2"/>
</dbReference>
<keyword evidence="9" id="KW-0342">GTP-binding</keyword>
<dbReference type="PROSITE" id="PS51722">
    <property type="entry name" value="G_TR_2"/>
    <property type="match status" value="1"/>
</dbReference>
<name>A0AA38RZD9_9PEZI</name>
<gene>
    <name evidence="15" type="ORF">NKR23_g3166</name>
</gene>